<gene>
    <name evidence="2" type="ORF">HUJ06_002214</name>
</gene>
<sequence>MGEISDELRLQISRPRLMKAEELKEESQRKGSSGSESSTAALFSVLRSKAMNDVLC</sequence>
<dbReference type="EMBL" id="DUZY01000006">
    <property type="protein sequence ID" value="DAD43984.1"/>
    <property type="molecule type" value="Genomic_DNA"/>
</dbReference>
<protein>
    <submittedName>
        <fullName evidence="2">Uncharacterized protein</fullName>
    </submittedName>
</protein>
<dbReference type="AlphaFoldDB" id="A0A822ZCN4"/>
<comment type="caution">
    <text evidence="2">The sequence shown here is derived from an EMBL/GenBank/DDBJ whole genome shotgun (WGS) entry which is preliminary data.</text>
</comment>
<keyword evidence="3" id="KW-1185">Reference proteome</keyword>
<feature type="region of interest" description="Disordered" evidence="1">
    <location>
        <begin position="19"/>
        <end position="38"/>
    </location>
</feature>
<feature type="compositionally biased region" description="Basic and acidic residues" evidence="1">
    <location>
        <begin position="19"/>
        <end position="29"/>
    </location>
</feature>
<name>A0A822ZCN4_NELNU</name>
<organism evidence="2 3">
    <name type="scientific">Nelumbo nucifera</name>
    <name type="common">Sacred lotus</name>
    <dbReference type="NCBI Taxonomy" id="4432"/>
    <lineage>
        <taxon>Eukaryota</taxon>
        <taxon>Viridiplantae</taxon>
        <taxon>Streptophyta</taxon>
        <taxon>Embryophyta</taxon>
        <taxon>Tracheophyta</taxon>
        <taxon>Spermatophyta</taxon>
        <taxon>Magnoliopsida</taxon>
        <taxon>Proteales</taxon>
        <taxon>Nelumbonaceae</taxon>
        <taxon>Nelumbo</taxon>
    </lineage>
</organism>
<dbReference type="Proteomes" id="UP000607653">
    <property type="component" value="Unassembled WGS sequence"/>
</dbReference>
<evidence type="ECO:0000256" key="1">
    <source>
        <dbReference type="SAM" id="MobiDB-lite"/>
    </source>
</evidence>
<evidence type="ECO:0000313" key="3">
    <source>
        <dbReference type="Proteomes" id="UP000607653"/>
    </source>
</evidence>
<evidence type="ECO:0000313" key="2">
    <source>
        <dbReference type="EMBL" id="DAD43984.1"/>
    </source>
</evidence>
<reference evidence="2 3" key="1">
    <citation type="journal article" date="2020" name="Mol. Biol. Evol.">
        <title>Distinct Expression and Methylation Patterns for Genes with Different Fates following a Single Whole-Genome Duplication in Flowering Plants.</title>
        <authorList>
            <person name="Shi T."/>
            <person name="Rahmani R.S."/>
            <person name="Gugger P.F."/>
            <person name="Wang M."/>
            <person name="Li H."/>
            <person name="Zhang Y."/>
            <person name="Li Z."/>
            <person name="Wang Q."/>
            <person name="Van de Peer Y."/>
            <person name="Marchal K."/>
            <person name="Chen J."/>
        </authorList>
    </citation>
    <scope>NUCLEOTIDE SEQUENCE [LARGE SCALE GENOMIC DNA]</scope>
    <source>
        <tissue evidence="2">Leaf</tissue>
    </source>
</reference>
<accession>A0A822ZCN4</accession>
<proteinExistence type="predicted"/>